<organism evidence="1">
    <name type="scientific">Chlamydomonas euryale</name>
    <dbReference type="NCBI Taxonomy" id="1486919"/>
    <lineage>
        <taxon>Eukaryota</taxon>
        <taxon>Viridiplantae</taxon>
        <taxon>Chlorophyta</taxon>
        <taxon>core chlorophytes</taxon>
        <taxon>Chlorophyceae</taxon>
        <taxon>CS clade</taxon>
        <taxon>Chlamydomonadales</taxon>
        <taxon>Chlamydomonadaceae</taxon>
        <taxon>Chlamydomonas</taxon>
    </lineage>
</organism>
<dbReference type="EMBL" id="HBEC01023623">
    <property type="protein sequence ID" value="CAD8291150.1"/>
    <property type="molecule type" value="Transcribed_RNA"/>
</dbReference>
<dbReference type="InterPro" id="IPR027443">
    <property type="entry name" value="IPNS-like_sf"/>
</dbReference>
<gene>
    <name evidence="1" type="ORF">CEUR00632_LOCUS10809</name>
</gene>
<evidence type="ECO:0008006" key="2">
    <source>
        <dbReference type="Google" id="ProtNLM"/>
    </source>
</evidence>
<dbReference type="PANTHER" id="PTHR48420">
    <property type="entry name" value="NON-HAEM DIOXYGENASE N-TERMINAL DOMAIN-CONTAINING PROTEIN"/>
    <property type="match status" value="1"/>
</dbReference>
<dbReference type="SUPFAM" id="SSF51197">
    <property type="entry name" value="Clavaminate synthase-like"/>
    <property type="match status" value="1"/>
</dbReference>
<proteinExistence type="predicted"/>
<sequence>MLLYATINHPNKIVCHPPQKRPEARTCKHPAGLCSAMYMCGSVEVPNPDPSAGLHVRSRSGEVVQLSIPPDHIGFQAGEVLQVASGGRLCATPHYVRAAAAPAVSRNTFAVFMQPCVTEKMYCPAGTAAAACIGRWKPGLTFGEFAEATVRQYYAGGGGGLGAAAALSPRAQHV</sequence>
<name>A0A7R9VC43_9CHLO</name>
<dbReference type="Gene3D" id="2.60.120.330">
    <property type="entry name" value="B-lactam Antibiotic, Isopenicillin N Synthase, Chain"/>
    <property type="match status" value="1"/>
</dbReference>
<evidence type="ECO:0000313" key="1">
    <source>
        <dbReference type="EMBL" id="CAD8291150.1"/>
    </source>
</evidence>
<reference evidence="1" key="1">
    <citation type="submission" date="2021-01" db="EMBL/GenBank/DDBJ databases">
        <authorList>
            <person name="Corre E."/>
            <person name="Pelletier E."/>
            <person name="Niang G."/>
            <person name="Scheremetjew M."/>
            <person name="Finn R."/>
            <person name="Kale V."/>
            <person name="Holt S."/>
            <person name="Cochrane G."/>
            <person name="Meng A."/>
            <person name="Brown T."/>
            <person name="Cohen L."/>
        </authorList>
    </citation>
    <scope>NUCLEOTIDE SEQUENCE</scope>
    <source>
        <strain evidence="1">CCMP219</strain>
    </source>
</reference>
<dbReference type="AlphaFoldDB" id="A0A7R9VC43"/>
<protein>
    <recommendedName>
        <fullName evidence="2">Isopenicillin N synthase-like Fe(2+) 2OG dioxygenase domain-containing protein</fullName>
    </recommendedName>
</protein>
<accession>A0A7R9VC43</accession>
<dbReference type="PANTHER" id="PTHR48420:SF1">
    <property type="entry name" value="NON-HAEM DIOXYGENASE N-TERMINAL DOMAIN-CONTAINING PROTEIN"/>
    <property type="match status" value="1"/>
</dbReference>